<proteinExistence type="predicted"/>
<reference evidence="1 2" key="1">
    <citation type="submission" date="2013-02" db="EMBL/GenBank/DDBJ databases">
        <authorList>
            <person name="Harkins D.M."/>
            <person name="Durkin A.S."/>
            <person name="Brinkac L.M."/>
            <person name="Haft D.H."/>
            <person name="Selengut J.D."/>
            <person name="Sanka R."/>
            <person name="DePew J."/>
            <person name="Purushe J."/>
            <person name="Tulsiani S.M."/>
            <person name="Graham G.C."/>
            <person name="Burns M.-A."/>
            <person name="Dohnt M.F."/>
            <person name="Smythe L.D."/>
            <person name="McKay D.B."/>
            <person name="Craig S.B."/>
            <person name="Vinetz J.M."/>
            <person name="Sutton G.G."/>
            <person name="Nierman W.C."/>
            <person name="Fouts D.E."/>
        </authorList>
    </citation>
    <scope>NUCLEOTIDE SEQUENCE [LARGE SCALE GENOMIC DNA]</scope>
    <source>
        <strain evidence="1 2">LT2050</strain>
    </source>
</reference>
<accession>M3G6P7</accession>
<evidence type="ECO:0000313" key="2">
    <source>
        <dbReference type="Proteomes" id="UP000011778"/>
    </source>
</evidence>
<dbReference type="EMBL" id="AFMD02000366">
    <property type="protein sequence ID" value="EMG20935.1"/>
    <property type="molecule type" value="Genomic_DNA"/>
</dbReference>
<sequence>MDSTFLALEKTVFENFQDIQSVEYRLDGLSENISGMEYSLDLSHKRN</sequence>
<dbReference type="Proteomes" id="UP000011778">
    <property type="component" value="Unassembled WGS sequence"/>
</dbReference>
<evidence type="ECO:0000313" key="1">
    <source>
        <dbReference type="EMBL" id="EMG20935.1"/>
    </source>
</evidence>
<comment type="caution">
    <text evidence="1">The sequence shown here is derived from an EMBL/GenBank/DDBJ whole genome shotgun (WGS) entry which is preliminary data.</text>
</comment>
<name>M3G6P7_LEPIT</name>
<protein>
    <submittedName>
        <fullName evidence="1">Uncharacterized protein</fullName>
    </submittedName>
</protein>
<organism evidence="1 2">
    <name type="scientific">Leptospira interrogans serovar Copenhageni str. LT2050</name>
    <dbReference type="NCBI Taxonomy" id="1001598"/>
    <lineage>
        <taxon>Bacteria</taxon>
        <taxon>Pseudomonadati</taxon>
        <taxon>Spirochaetota</taxon>
        <taxon>Spirochaetia</taxon>
        <taxon>Leptospirales</taxon>
        <taxon>Leptospiraceae</taxon>
        <taxon>Leptospira</taxon>
    </lineage>
</organism>
<dbReference type="AlphaFoldDB" id="M3G6P7"/>
<gene>
    <name evidence="1" type="ORF">LEP1GSC150_4078</name>
</gene>